<keyword evidence="4" id="KW-1185">Reference proteome</keyword>
<name>A0A8H6YJ84_9AGAR</name>
<evidence type="ECO:0000313" key="4">
    <source>
        <dbReference type="Proteomes" id="UP000620124"/>
    </source>
</evidence>
<dbReference type="EMBL" id="JACAZI010000005">
    <property type="protein sequence ID" value="KAF7360092.1"/>
    <property type="molecule type" value="Genomic_DNA"/>
</dbReference>
<accession>A0A8H6YJ84</accession>
<organism evidence="3 4">
    <name type="scientific">Mycena venus</name>
    <dbReference type="NCBI Taxonomy" id="2733690"/>
    <lineage>
        <taxon>Eukaryota</taxon>
        <taxon>Fungi</taxon>
        <taxon>Dikarya</taxon>
        <taxon>Basidiomycota</taxon>
        <taxon>Agaricomycotina</taxon>
        <taxon>Agaricomycetes</taxon>
        <taxon>Agaricomycetidae</taxon>
        <taxon>Agaricales</taxon>
        <taxon>Marasmiineae</taxon>
        <taxon>Mycenaceae</taxon>
        <taxon>Mycena</taxon>
    </lineage>
</organism>
<dbReference type="PANTHER" id="PTHR33104">
    <property type="entry name" value="SI:DKEY-29D5.2"/>
    <property type="match status" value="1"/>
</dbReference>
<sequence>MSRHKLLAAHSNTHHHVFSLADIAPPEDEVITGYVGQMSADGRRVYRSEVIVQPPSPVKKQWIDAMAAPVSPDSPDDSLQATSELLYERYDVGAGVDDYDCDNSDHLSSPRKTKGPAIVTPAMRQVSVRLARLIWSGALDALMLHRVLYQSIAVANVMAACYTARNASLQDIGNIHCIEFIADVAQVWEDGHYTKTSLADLGLCIQLGHLPIGHFSHCTAPEPSKEGFVCLHTNGIHKVKLNFCGCERANAAGPYEVQLLRAGWFPATHEVPHTAATYEVVQQFHLETLQAKTTMYDFYHILERLSDNTSVKPPDRYHEWIRMCRQYQHLMMLKRAGRLTAYDSSGTAGTKSRELAIECPACPRPGINLPEGWENTPPEKRHLYTFFLALDACFCLKRRLVSNELRDPGLGSGLAYMTENKEYREYLLTCMNQKEMSTCSGFAALDYANTKFSRGYATTGVGMGVCTRHEFVQPNGIGDLQWGEQFSNMDYIFGLILRHKHTKLWKQITYDIICIWSKYLKDRMEALPALVRLVLIQALYSFAIPKMHIHAHTLLCQLIYSLNWMIGSGQLDAKAIEHAWAAISAVATSTRNMGPGARHSVLDCQWSFWNWVKLLGIFTTLWRQIDNARVELADQQAAFEEFSREQGKRVAQWKQKVDDFKADPTKPNPYKIVVSKQGVHKVHPLGGDHRRLTPPALHIALYGAHLSPPHILVTFQLYYPLEAERCCSSDHISSNSDTAVIITACNCFQMDPTDADAIGLSEAQVCLQFTQEEAKQAALGVPAIHDISPSKFISLGLDLEEEQRRIRVAAVLKKANTTEMQIDLGSMRTKLNWRVTQFRKLQLTYTPAALKCLGDADIPEDQQIKNIPLLLPLAIPPALRAVGCLTGLTDVEALMRHAQCWAALASLRNQLHIKTRLLVYKKGQSQHQGANTRSRTIITRNESKIDLHSEKYQMAWEAIRLLSDDGDPAKVLWHVLKKEDIRCMEDTEDVEKKRKQREAHKARVQKRHEELRRAGLLGTDDAMDVDVETSDDDNGPIPENRRQISWI</sequence>
<feature type="domain" description="CxC2-like cysteine cluster KDZ transposase-associated" evidence="2">
    <location>
        <begin position="198"/>
        <end position="309"/>
    </location>
</feature>
<dbReference type="Pfam" id="PF18758">
    <property type="entry name" value="KDZ"/>
    <property type="match status" value="1"/>
</dbReference>
<evidence type="ECO:0000259" key="2">
    <source>
        <dbReference type="Pfam" id="PF18803"/>
    </source>
</evidence>
<dbReference type="Proteomes" id="UP000620124">
    <property type="component" value="Unassembled WGS sequence"/>
</dbReference>
<dbReference type="Pfam" id="PF18803">
    <property type="entry name" value="CxC2"/>
    <property type="match status" value="1"/>
</dbReference>
<dbReference type="AlphaFoldDB" id="A0A8H6YJ84"/>
<feature type="region of interest" description="Disordered" evidence="1">
    <location>
        <begin position="989"/>
        <end position="1047"/>
    </location>
</feature>
<dbReference type="PANTHER" id="PTHR33104:SF2">
    <property type="entry name" value="CXC3 LIKE CYSTEINE CLUSTER DOMAIN-CONTAINING PROTEIN"/>
    <property type="match status" value="1"/>
</dbReference>
<feature type="compositionally biased region" description="Basic residues" evidence="1">
    <location>
        <begin position="993"/>
        <end position="1006"/>
    </location>
</feature>
<proteinExistence type="predicted"/>
<dbReference type="InterPro" id="IPR041457">
    <property type="entry name" value="CxC2_KDZ-assoc"/>
</dbReference>
<protein>
    <submittedName>
        <fullName evidence="3">CxC2 domain-containing protein</fullName>
    </submittedName>
</protein>
<evidence type="ECO:0000313" key="3">
    <source>
        <dbReference type="EMBL" id="KAF7360092.1"/>
    </source>
</evidence>
<dbReference type="OrthoDB" id="3214502at2759"/>
<evidence type="ECO:0000256" key="1">
    <source>
        <dbReference type="SAM" id="MobiDB-lite"/>
    </source>
</evidence>
<comment type="caution">
    <text evidence="3">The sequence shown here is derived from an EMBL/GenBank/DDBJ whole genome shotgun (WGS) entry which is preliminary data.</text>
</comment>
<gene>
    <name evidence="3" type="ORF">MVEN_00737600</name>
</gene>
<feature type="compositionally biased region" description="Acidic residues" evidence="1">
    <location>
        <begin position="1021"/>
        <end position="1034"/>
    </location>
</feature>
<reference evidence="3" key="1">
    <citation type="submission" date="2020-05" db="EMBL/GenBank/DDBJ databases">
        <title>Mycena genomes resolve the evolution of fungal bioluminescence.</title>
        <authorList>
            <person name="Tsai I.J."/>
        </authorList>
    </citation>
    <scope>NUCLEOTIDE SEQUENCE</scope>
    <source>
        <strain evidence="3">CCC161011</strain>
    </source>
</reference>
<dbReference type="InterPro" id="IPR040521">
    <property type="entry name" value="KDZ"/>
</dbReference>